<evidence type="ECO:0000256" key="8">
    <source>
        <dbReference type="ARBA" id="ARBA00031072"/>
    </source>
</evidence>
<dbReference type="InterPro" id="IPR008504">
    <property type="entry name" value="Emc6"/>
</dbReference>
<dbReference type="OrthoDB" id="16510at2759"/>
<protein>
    <recommendedName>
        <fullName evidence="3">ER membrane protein complex subunit 6</fullName>
    </recommendedName>
    <alternativeName>
        <fullName evidence="8">Transmembrane protein 93</fullName>
    </alternativeName>
</protein>
<evidence type="ECO:0000313" key="11">
    <source>
        <dbReference type="Proteomes" id="UP000593567"/>
    </source>
</evidence>
<dbReference type="GO" id="GO:0000045">
    <property type="term" value="P:autophagosome assembly"/>
    <property type="evidence" value="ECO:0007669"/>
    <property type="project" value="TreeGrafter"/>
</dbReference>
<evidence type="ECO:0000256" key="5">
    <source>
        <dbReference type="ARBA" id="ARBA00022824"/>
    </source>
</evidence>
<evidence type="ECO:0000256" key="1">
    <source>
        <dbReference type="ARBA" id="ARBA00004477"/>
    </source>
</evidence>
<name>A0A7J7J6M8_BUGNE</name>
<evidence type="ECO:0000313" key="10">
    <source>
        <dbReference type="EMBL" id="KAF6021812.1"/>
    </source>
</evidence>
<evidence type="ECO:0000256" key="4">
    <source>
        <dbReference type="ARBA" id="ARBA00022692"/>
    </source>
</evidence>
<keyword evidence="4 9" id="KW-0812">Transmembrane</keyword>
<reference evidence="10" key="1">
    <citation type="submission" date="2020-06" db="EMBL/GenBank/DDBJ databases">
        <title>Draft genome of Bugula neritina, a colonial animal packing powerful symbionts and potential medicines.</title>
        <authorList>
            <person name="Rayko M."/>
        </authorList>
    </citation>
    <scope>NUCLEOTIDE SEQUENCE [LARGE SCALE GENOMIC DNA]</scope>
    <source>
        <strain evidence="10">Kwan_BN1</strain>
    </source>
</reference>
<feature type="transmembrane region" description="Helical" evidence="9">
    <location>
        <begin position="65"/>
        <end position="85"/>
    </location>
</feature>
<dbReference type="AlphaFoldDB" id="A0A7J7J6M8"/>
<dbReference type="EMBL" id="VXIV02002959">
    <property type="protein sequence ID" value="KAF6021812.1"/>
    <property type="molecule type" value="Genomic_DNA"/>
</dbReference>
<dbReference type="GO" id="GO:0072546">
    <property type="term" value="C:EMC complex"/>
    <property type="evidence" value="ECO:0007669"/>
    <property type="project" value="InterPro"/>
</dbReference>
<keyword evidence="5" id="KW-0256">Endoplasmic reticulum</keyword>
<evidence type="ECO:0000256" key="6">
    <source>
        <dbReference type="ARBA" id="ARBA00022989"/>
    </source>
</evidence>
<keyword evidence="11" id="KW-1185">Reference proteome</keyword>
<gene>
    <name evidence="10" type="ORF">EB796_019889</name>
</gene>
<organism evidence="10 11">
    <name type="scientific">Bugula neritina</name>
    <name type="common">Brown bryozoan</name>
    <name type="synonym">Sertularia neritina</name>
    <dbReference type="NCBI Taxonomy" id="10212"/>
    <lineage>
        <taxon>Eukaryota</taxon>
        <taxon>Metazoa</taxon>
        <taxon>Spiralia</taxon>
        <taxon>Lophotrochozoa</taxon>
        <taxon>Bryozoa</taxon>
        <taxon>Gymnolaemata</taxon>
        <taxon>Cheilostomatida</taxon>
        <taxon>Flustrina</taxon>
        <taxon>Buguloidea</taxon>
        <taxon>Bugulidae</taxon>
        <taxon>Bugula</taxon>
    </lineage>
</organism>
<keyword evidence="6 9" id="KW-1133">Transmembrane helix</keyword>
<dbReference type="PANTHER" id="PTHR20994">
    <property type="entry name" value="ER MEMBRANE PROTEIN COMPLEX SUBUNIT 6"/>
    <property type="match status" value="1"/>
</dbReference>
<feature type="transmembrane region" description="Helical" evidence="9">
    <location>
        <begin position="97"/>
        <end position="119"/>
    </location>
</feature>
<proteinExistence type="inferred from homology"/>
<comment type="similarity">
    <text evidence="2">Belongs to the EMC6 family.</text>
</comment>
<dbReference type="GO" id="GO:0034975">
    <property type="term" value="P:protein folding in endoplasmic reticulum"/>
    <property type="evidence" value="ECO:0007669"/>
    <property type="project" value="TreeGrafter"/>
</dbReference>
<dbReference type="Pfam" id="PF07019">
    <property type="entry name" value="EMC6"/>
    <property type="match status" value="1"/>
</dbReference>
<evidence type="ECO:0000256" key="7">
    <source>
        <dbReference type="ARBA" id="ARBA00023136"/>
    </source>
</evidence>
<dbReference type="InterPro" id="IPR029008">
    <property type="entry name" value="EMC6-like"/>
</dbReference>
<comment type="caution">
    <text evidence="10">The sequence shown here is derived from an EMBL/GenBank/DDBJ whole genome shotgun (WGS) entry which is preliminary data.</text>
</comment>
<sequence>MLELFCLCDFLVLNMDSSTNLPSGIPFSQISIMQNMGVIDYCRTSAAVASGCTAGILGLTGIYGFIFYFIFGALVSLALVVAIGKDWQKYFISKKQFVTHGYIGGVFVSFLRLYLYMYYRLIDYRLVNYRLFYIDQWLPN</sequence>
<accession>A0A7J7J6M8</accession>
<keyword evidence="7 9" id="KW-0472">Membrane</keyword>
<comment type="subcellular location">
    <subcellularLocation>
        <location evidence="1">Endoplasmic reticulum membrane</location>
        <topology evidence="1">Multi-pass membrane protein</topology>
    </subcellularLocation>
</comment>
<dbReference type="PANTHER" id="PTHR20994:SF0">
    <property type="entry name" value="ER MEMBRANE PROTEIN COMPLEX SUBUNIT 6"/>
    <property type="match status" value="1"/>
</dbReference>
<evidence type="ECO:0000256" key="2">
    <source>
        <dbReference type="ARBA" id="ARBA00009436"/>
    </source>
</evidence>
<evidence type="ECO:0000256" key="3">
    <source>
        <dbReference type="ARBA" id="ARBA00020827"/>
    </source>
</evidence>
<dbReference type="Proteomes" id="UP000593567">
    <property type="component" value="Unassembled WGS sequence"/>
</dbReference>
<evidence type="ECO:0000256" key="9">
    <source>
        <dbReference type="SAM" id="Phobius"/>
    </source>
</evidence>